<dbReference type="EC" id="2.7.2.8" evidence="9"/>
<comment type="subcellular location">
    <subcellularLocation>
        <location evidence="9">Cytoplasm</location>
    </subcellularLocation>
</comment>
<dbReference type="PANTHER" id="PTHR23342">
    <property type="entry name" value="N-ACETYLGLUTAMATE SYNTHASE"/>
    <property type="match status" value="1"/>
</dbReference>
<feature type="binding site" evidence="9">
    <location>
        <position position="62"/>
    </location>
    <ligand>
        <name>substrate</name>
    </ligand>
</feature>
<evidence type="ECO:0000313" key="12">
    <source>
        <dbReference type="Proteomes" id="UP000478546"/>
    </source>
</evidence>
<gene>
    <name evidence="9 11" type="primary">argB</name>
    <name evidence="11" type="ORF">GWO68_00520</name>
</gene>
<dbReference type="CDD" id="cd04238">
    <property type="entry name" value="AAK_NAGK-like"/>
    <property type="match status" value="1"/>
</dbReference>
<sequence length="266" mass="28039">MQKLTIVKIGGNVIDDPRLLHRFLVDWAAVTGPKLLVHGGGKIASAIGQRLGIEPKMVDGRRITDAETLEVVTMVYGGLVNKNIVAQLQALGNNAIGLTGADANIIKAEKRPVKTIDYGFVGDVKGPESINVAALDAMLQAGFTPIVAPLTHDGKGSLLNTNADTVASVLAVAMAQKYKVQLLYCFEKKGVLEDAANDDSVVELLTPDKYKTMQEKGQVFAGMLPKLDNAFATLQSGVSIVKIGQSEDVLAMAEGKAAGTTIALEA</sequence>
<evidence type="ECO:0000256" key="3">
    <source>
        <dbReference type="ARBA" id="ARBA00022605"/>
    </source>
</evidence>
<dbReference type="Pfam" id="PF00696">
    <property type="entry name" value="AA_kinase"/>
    <property type="match status" value="1"/>
</dbReference>
<dbReference type="HAMAP" id="MF_00082">
    <property type="entry name" value="ArgB"/>
    <property type="match status" value="1"/>
</dbReference>
<evidence type="ECO:0000256" key="9">
    <source>
        <dbReference type="HAMAP-Rule" id="MF_00082"/>
    </source>
</evidence>
<keyword evidence="3 9" id="KW-0028">Amino-acid biosynthesis</keyword>
<feature type="binding site" evidence="9">
    <location>
        <begin position="40"/>
        <end position="41"/>
    </location>
    <ligand>
        <name>substrate</name>
    </ligand>
</feature>
<dbReference type="InterPro" id="IPR004662">
    <property type="entry name" value="AcgluKinase_fam"/>
</dbReference>
<evidence type="ECO:0000256" key="4">
    <source>
        <dbReference type="ARBA" id="ARBA00022679"/>
    </source>
</evidence>
<organism evidence="11 12">
    <name type="scientific">Pontibacter fetidus</name>
    <dbReference type="NCBI Taxonomy" id="2700082"/>
    <lineage>
        <taxon>Bacteria</taxon>
        <taxon>Pseudomonadati</taxon>
        <taxon>Bacteroidota</taxon>
        <taxon>Cytophagia</taxon>
        <taxon>Cytophagales</taxon>
        <taxon>Hymenobacteraceae</taxon>
        <taxon>Pontibacter</taxon>
    </lineage>
</organism>
<comment type="catalytic activity">
    <reaction evidence="8 9">
        <text>N-acetyl-L-glutamate + ATP = N-acetyl-L-glutamyl 5-phosphate + ADP</text>
        <dbReference type="Rhea" id="RHEA:14629"/>
        <dbReference type="ChEBI" id="CHEBI:30616"/>
        <dbReference type="ChEBI" id="CHEBI:44337"/>
        <dbReference type="ChEBI" id="CHEBI:57936"/>
        <dbReference type="ChEBI" id="CHEBI:456216"/>
        <dbReference type="EC" id="2.7.2.8"/>
    </reaction>
</comment>
<dbReference type="AlphaFoldDB" id="A0A6B2GWZ6"/>
<keyword evidence="4 9" id="KW-0808">Transferase</keyword>
<dbReference type="NCBIfam" id="TIGR00761">
    <property type="entry name" value="argB"/>
    <property type="match status" value="1"/>
</dbReference>
<dbReference type="GO" id="GO:0005737">
    <property type="term" value="C:cytoplasm"/>
    <property type="evidence" value="ECO:0007669"/>
    <property type="project" value="UniProtKB-SubCell"/>
</dbReference>
<dbReference type="RefSeq" id="WP_162344443.1">
    <property type="nucleotide sequence ID" value="NZ_JAAEAA010000001.1"/>
</dbReference>
<evidence type="ECO:0000313" key="11">
    <source>
        <dbReference type="EMBL" id="NDK54388.1"/>
    </source>
</evidence>
<reference evidence="11 12" key="1">
    <citation type="submission" date="2020-01" db="EMBL/GenBank/DDBJ databases">
        <authorList>
            <person name="Kim M.K."/>
        </authorList>
    </citation>
    <scope>NUCLEOTIDE SEQUENCE [LARGE SCALE GENOMIC DNA]</scope>
    <source>
        <strain evidence="11 12">BT213</strain>
    </source>
</reference>
<evidence type="ECO:0000259" key="10">
    <source>
        <dbReference type="Pfam" id="PF00696"/>
    </source>
</evidence>
<dbReference type="GO" id="GO:0042450">
    <property type="term" value="P:L-arginine biosynthetic process via ornithine"/>
    <property type="evidence" value="ECO:0007669"/>
    <property type="project" value="UniProtKB-UniRule"/>
</dbReference>
<evidence type="ECO:0000256" key="2">
    <source>
        <dbReference type="ARBA" id="ARBA00022571"/>
    </source>
</evidence>
<protein>
    <recommendedName>
        <fullName evidence="9">Acetylglutamate kinase</fullName>
        <ecNumber evidence="9">2.7.2.8</ecNumber>
    </recommendedName>
    <alternativeName>
        <fullName evidence="9">N-acetyl-L-glutamate 5-phosphotransferase</fullName>
    </alternativeName>
    <alternativeName>
        <fullName evidence="9">NAG kinase</fullName>
        <shortName evidence="9">NAGK</shortName>
    </alternativeName>
</protein>
<evidence type="ECO:0000256" key="8">
    <source>
        <dbReference type="ARBA" id="ARBA00048141"/>
    </source>
</evidence>
<dbReference type="InterPro" id="IPR036393">
    <property type="entry name" value="AceGlu_kinase-like_sf"/>
</dbReference>
<dbReference type="PANTHER" id="PTHR23342:SF0">
    <property type="entry name" value="N-ACETYLGLUTAMATE SYNTHASE, MITOCHONDRIAL"/>
    <property type="match status" value="1"/>
</dbReference>
<evidence type="ECO:0000256" key="7">
    <source>
        <dbReference type="ARBA" id="ARBA00022840"/>
    </source>
</evidence>
<comment type="pathway">
    <text evidence="1 9">Amino-acid biosynthesis; L-arginine biosynthesis; N(2)-acetyl-L-ornithine from L-glutamate: step 2/4.</text>
</comment>
<dbReference type="SUPFAM" id="SSF53633">
    <property type="entry name" value="Carbamate kinase-like"/>
    <property type="match status" value="1"/>
</dbReference>
<dbReference type="Gene3D" id="3.40.1160.10">
    <property type="entry name" value="Acetylglutamate kinase-like"/>
    <property type="match status" value="1"/>
</dbReference>
<comment type="caution">
    <text evidence="11">The sequence shown here is derived from an EMBL/GenBank/DDBJ whole genome shotgun (WGS) entry which is preliminary data.</text>
</comment>
<dbReference type="InterPro" id="IPR037528">
    <property type="entry name" value="ArgB"/>
</dbReference>
<feature type="binding site" evidence="9">
    <location>
        <position position="160"/>
    </location>
    <ligand>
        <name>substrate</name>
    </ligand>
</feature>
<dbReference type="EMBL" id="JAAEAA010000001">
    <property type="protein sequence ID" value="NDK54388.1"/>
    <property type="molecule type" value="Genomic_DNA"/>
</dbReference>
<dbReference type="InterPro" id="IPR001048">
    <property type="entry name" value="Asp/Glu/Uridylate_kinase"/>
</dbReference>
<keyword evidence="6 9" id="KW-0418">Kinase</keyword>
<keyword evidence="12" id="KW-1185">Reference proteome</keyword>
<evidence type="ECO:0000256" key="1">
    <source>
        <dbReference type="ARBA" id="ARBA00004828"/>
    </source>
</evidence>
<keyword evidence="7 9" id="KW-0067">ATP-binding</keyword>
<dbReference type="GO" id="GO:0005524">
    <property type="term" value="F:ATP binding"/>
    <property type="evidence" value="ECO:0007669"/>
    <property type="project" value="UniProtKB-UniRule"/>
</dbReference>
<accession>A0A6B2GWZ6</accession>
<evidence type="ECO:0000256" key="5">
    <source>
        <dbReference type="ARBA" id="ARBA00022741"/>
    </source>
</evidence>
<dbReference type="GO" id="GO:0003991">
    <property type="term" value="F:acetylglutamate kinase activity"/>
    <property type="evidence" value="ECO:0007669"/>
    <property type="project" value="UniProtKB-UniRule"/>
</dbReference>
<feature type="site" description="Transition state stabilizer" evidence="9">
    <location>
        <position position="226"/>
    </location>
</feature>
<feature type="site" description="Transition state stabilizer" evidence="9">
    <location>
        <position position="8"/>
    </location>
</feature>
<keyword evidence="9" id="KW-0963">Cytoplasm</keyword>
<evidence type="ECO:0000256" key="6">
    <source>
        <dbReference type="ARBA" id="ARBA00022777"/>
    </source>
</evidence>
<name>A0A6B2GWZ6_9BACT</name>
<comment type="similarity">
    <text evidence="9">Belongs to the acetylglutamate kinase family. ArgB subfamily.</text>
</comment>
<dbReference type="PIRSF" id="PIRSF000728">
    <property type="entry name" value="NAGK"/>
    <property type="match status" value="1"/>
</dbReference>
<dbReference type="UniPathway" id="UPA00068">
    <property type="reaction ID" value="UER00107"/>
</dbReference>
<keyword evidence="5 9" id="KW-0547">Nucleotide-binding</keyword>
<proteinExistence type="inferred from homology"/>
<feature type="domain" description="Aspartate/glutamate/uridylate kinase" evidence="10">
    <location>
        <begin position="3"/>
        <end position="238"/>
    </location>
</feature>
<keyword evidence="2 9" id="KW-0055">Arginine biosynthesis</keyword>
<comment type="function">
    <text evidence="9">Catalyzes the ATP-dependent phosphorylation of N-acetyl-L-glutamate.</text>
</comment>
<dbReference type="Proteomes" id="UP000478546">
    <property type="component" value="Unassembled WGS sequence"/>
</dbReference>